<dbReference type="InterPro" id="IPR041267">
    <property type="entry name" value="NLRP_HD2"/>
</dbReference>
<evidence type="ECO:0000256" key="7">
    <source>
        <dbReference type="ARBA" id="ARBA00022840"/>
    </source>
</evidence>
<sequence>MTESLRCRLVRYLEELTDEEFKKFKLHLEDSSPRERFLRIPRGQIKKADNTDLAELMAHHYGEWEAWGVALIIWEKMGLRELWEQAKREDPQKDKLQWNSRILRGKNRKSDGRKSIFWEHVGRLWNMWSGLDEGNRRTYRSRIIEKFQLMRDRNSCPGEYENLHHRFTQLLLLQEYRYREQKEHELLASGREHAEIMENQGQLIEVAALFDPDEKRGAHPQIVILQGAAGIGKTTLARKVMLDWAEGNLYQDKFHYVFYLNCREMNHLREKKIRFADLITNDWPFLEDPVTEILSQPEKLLFIIDGLDELKFPCDEHSFDLCKDWNQQQPVPILLSSLLRKTMLPESSLLITTRLTALGKCDFLFENPRHVEILGFSEEDRWKYFCNFFGDEDQAQQAFSLIVNNETLFTMCFVPLMCWIICTCLKQQMRRKKDLKQASKTTTTLYMCYLSTLDTPGGRSCSVQHHRGLCRMAAEGIWEGKILFDGDDLRRHGLEASDVSAFLDMHIFQRDTDSENCYSFIHLSFQELFAAMFYVLEEEKEISDSPTFPIPGVKDLLAKCRDSATSFVALTVQFLFGFLNADNRKRLEEIFSCKISQEIKMDLLQWIQAGIEQQHRDSSLRNDLLEMFSHLYETQNEEFVTSAIAHFSEISLNIYSKLHFLVSVFCIKFCHNLESIHLNIARFQLKSLRFTVSQLAVADWQHLFSVLAKNQNLRELDLSGTELASSAINVLCSELSQSSLKLQKFSLSKCQLTASSCQLLSSLLKNNRSLIYLDLSMNFLGDEGMKVICEVLRNKNCNIQDLRLSRCHFSNACCKNLSSALKVHGRMKYLDLSENSLQDIGMNLLCEALGNPDCNLQELKLSQCHLTAACCQDLSTCIKNQSLTHLDVSGNFLRDCGMKLLCEALRHPSCNLQKLMLSLCHLTDSCCQDISSVLKSNRSLTHLDLGCNNLYNHGVKLLCEALEYQHCNLQTLELWNCQLSAASCYALSSVLKKNQSLIHLNLGANPLRNNGVKVLCEALGNQNCKLQELKLCKCLLSAAGCQYLSSALESNQSLIHLKLTGNGLSDDGVKLLFEALRNQDCKLQKLTLDKWKLSADTQRIQDELRHSKPHLIIENSSLC</sequence>
<evidence type="ECO:0000313" key="11">
    <source>
        <dbReference type="RefSeq" id="XP_020823543.1"/>
    </source>
</evidence>
<feature type="domain" description="Pyrin" evidence="8">
    <location>
        <begin position="1"/>
        <end position="92"/>
    </location>
</feature>
<dbReference type="Pfam" id="PF05729">
    <property type="entry name" value="NACHT"/>
    <property type="match status" value="1"/>
</dbReference>
<evidence type="ECO:0000313" key="10">
    <source>
        <dbReference type="Proteomes" id="UP000515140"/>
    </source>
</evidence>
<accession>A0A6P5IR47</accession>
<evidence type="ECO:0000256" key="2">
    <source>
        <dbReference type="ARBA" id="ARBA00008665"/>
    </source>
</evidence>
<dbReference type="Gene3D" id="1.10.533.10">
    <property type="entry name" value="Death Domain, Fas"/>
    <property type="match status" value="1"/>
</dbReference>
<evidence type="ECO:0000259" key="9">
    <source>
        <dbReference type="PROSITE" id="PS50837"/>
    </source>
</evidence>
<protein>
    <submittedName>
        <fullName evidence="11">NACHT, LRR and PYD domains-containing protein 3-like isoform X1</fullName>
    </submittedName>
</protein>
<dbReference type="InterPro" id="IPR004020">
    <property type="entry name" value="DAPIN"/>
</dbReference>
<dbReference type="SUPFAM" id="SSF52540">
    <property type="entry name" value="P-loop containing nucleoside triphosphate hydrolases"/>
    <property type="match status" value="1"/>
</dbReference>
<dbReference type="CDD" id="cd00116">
    <property type="entry name" value="LRR_RI"/>
    <property type="match status" value="1"/>
</dbReference>
<dbReference type="Pfam" id="PF17779">
    <property type="entry name" value="WHD_NOD2"/>
    <property type="match status" value="1"/>
</dbReference>
<evidence type="ECO:0000256" key="4">
    <source>
        <dbReference type="ARBA" id="ARBA00022614"/>
    </source>
</evidence>
<evidence type="ECO:0000256" key="6">
    <source>
        <dbReference type="ARBA" id="ARBA00022741"/>
    </source>
</evidence>
<dbReference type="InterPro" id="IPR050637">
    <property type="entry name" value="NLRP_innate_immun_reg"/>
</dbReference>
<dbReference type="InterPro" id="IPR027417">
    <property type="entry name" value="P-loop_NTPase"/>
</dbReference>
<dbReference type="InterPro" id="IPR007111">
    <property type="entry name" value="NACHT_NTPase"/>
</dbReference>
<keyword evidence="6" id="KW-0547">Nucleotide-binding</keyword>
<dbReference type="Proteomes" id="UP000515140">
    <property type="component" value="Unplaced"/>
</dbReference>
<evidence type="ECO:0000256" key="5">
    <source>
        <dbReference type="ARBA" id="ARBA00022737"/>
    </source>
</evidence>
<dbReference type="GeneID" id="110195240"/>
<dbReference type="Pfam" id="PF13516">
    <property type="entry name" value="LRR_6"/>
    <property type="match status" value="6"/>
</dbReference>
<dbReference type="InParanoid" id="A0A6P5IR47"/>
<dbReference type="Gene3D" id="3.40.50.300">
    <property type="entry name" value="P-loop containing nucleotide triphosphate hydrolases"/>
    <property type="match status" value="1"/>
</dbReference>
<proteinExistence type="inferred from homology"/>
<dbReference type="InterPro" id="IPR032675">
    <property type="entry name" value="LRR_dom_sf"/>
</dbReference>
<gene>
    <name evidence="11" type="primary">LOC110195240</name>
</gene>
<evidence type="ECO:0000259" key="8">
    <source>
        <dbReference type="PROSITE" id="PS50824"/>
    </source>
</evidence>
<reference evidence="11" key="1">
    <citation type="submission" date="2025-08" db="UniProtKB">
        <authorList>
            <consortium name="RefSeq"/>
        </authorList>
    </citation>
    <scope>IDENTIFICATION</scope>
    <source>
        <tissue evidence="11">Spleen</tissue>
    </source>
</reference>
<keyword evidence="4" id="KW-0433">Leucine-rich repeat</keyword>
<dbReference type="Pfam" id="PF02758">
    <property type="entry name" value="PYRIN"/>
    <property type="match status" value="1"/>
</dbReference>
<dbReference type="InterPro" id="IPR041075">
    <property type="entry name" value="NOD1/2_WH"/>
</dbReference>
<dbReference type="GO" id="GO:0005524">
    <property type="term" value="F:ATP binding"/>
    <property type="evidence" value="ECO:0007669"/>
    <property type="project" value="UniProtKB-KW"/>
</dbReference>
<keyword evidence="10" id="KW-1185">Reference proteome</keyword>
<dbReference type="PRINTS" id="PR00364">
    <property type="entry name" value="DISEASERSIST"/>
</dbReference>
<keyword evidence="5" id="KW-0677">Repeat</keyword>
<dbReference type="InterPro" id="IPR001611">
    <property type="entry name" value="Leu-rich_rpt"/>
</dbReference>
<dbReference type="SMART" id="SM00368">
    <property type="entry name" value="LRR_RI"/>
    <property type="match status" value="13"/>
</dbReference>
<dbReference type="PROSITE" id="PS50837">
    <property type="entry name" value="NACHT"/>
    <property type="match status" value="1"/>
</dbReference>
<dbReference type="CDD" id="cd08320">
    <property type="entry name" value="Pyrin_NALPs"/>
    <property type="match status" value="1"/>
</dbReference>
<dbReference type="AlphaFoldDB" id="A0A6P5IR47"/>
<dbReference type="Pfam" id="PF14484">
    <property type="entry name" value="FISNA"/>
    <property type="match status" value="1"/>
</dbReference>
<dbReference type="RefSeq" id="XP_020823543.1">
    <property type="nucleotide sequence ID" value="XM_020967884.1"/>
</dbReference>
<keyword evidence="7" id="KW-0067">ATP-binding</keyword>
<dbReference type="SUPFAM" id="SSF47986">
    <property type="entry name" value="DEATH domain"/>
    <property type="match status" value="1"/>
</dbReference>
<comment type="subcellular location">
    <subcellularLocation>
        <location evidence="1">Cytoplasm</location>
    </subcellularLocation>
</comment>
<dbReference type="GO" id="GO:0050727">
    <property type="term" value="P:regulation of inflammatory response"/>
    <property type="evidence" value="ECO:0007669"/>
    <property type="project" value="TreeGrafter"/>
</dbReference>
<name>A0A6P5IR47_PHACI</name>
<evidence type="ECO:0000256" key="3">
    <source>
        <dbReference type="ARBA" id="ARBA00022490"/>
    </source>
</evidence>
<keyword evidence="3" id="KW-0963">Cytoplasm</keyword>
<dbReference type="SMART" id="SM01289">
    <property type="entry name" value="PYRIN"/>
    <property type="match status" value="1"/>
</dbReference>
<dbReference type="SUPFAM" id="SSF52047">
    <property type="entry name" value="RNI-like"/>
    <property type="match status" value="2"/>
</dbReference>
<dbReference type="InterPro" id="IPR011029">
    <property type="entry name" value="DEATH-like_dom_sf"/>
</dbReference>
<organism evidence="10 11">
    <name type="scientific">Phascolarctos cinereus</name>
    <name type="common">Koala</name>
    <dbReference type="NCBI Taxonomy" id="38626"/>
    <lineage>
        <taxon>Eukaryota</taxon>
        <taxon>Metazoa</taxon>
        <taxon>Chordata</taxon>
        <taxon>Craniata</taxon>
        <taxon>Vertebrata</taxon>
        <taxon>Euteleostomi</taxon>
        <taxon>Mammalia</taxon>
        <taxon>Metatheria</taxon>
        <taxon>Diprotodontia</taxon>
        <taxon>Phascolarctidae</taxon>
        <taxon>Phascolarctos</taxon>
    </lineage>
</organism>
<dbReference type="InterPro" id="IPR029495">
    <property type="entry name" value="NACHT-assoc"/>
</dbReference>
<dbReference type="PANTHER" id="PTHR45690">
    <property type="entry name" value="NACHT, LRR AND PYD DOMAINS-CONTAINING PROTEIN 12"/>
    <property type="match status" value="1"/>
</dbReference>
<dbReference type="PROSITE" id="PS50824">
    <property type="entry name" value="DAPIN"/>
    <property type="match status" value="1"/>
</dbReference>
<comment type="similarity">
    <text evidence="2">Belongs to the NLRP family.</text>
</comment>
<dbReference type="PANTHER" id="PTHR45690:SF15">
    <property type="entry name" value="NACHT, LRR AND PYD DOMAINS-CONTAINING PROTEIN 14"/>
    <property type="match status" value="1"/>
</dbReference>
<evidence type="ECO:0000256" key="1">
    <source>
        <dbReference type="ARBA" id="ARBA00004496"/>
    </source>
</evidence>
<dbReference type="Gene3D" id="3.80.10.10">
    <property type="entry name" value="Ribonuclease Inhibitor"/>
    <property type="match status" value="1"/>
</dbReference>
<dbReference type="SMART" id="SM01288">
    <property type="entry name" value="FISNA"/>
    <property type="match status" value="1"/>
</dbReference>
<dbReference type="KEGG" id="pcw:110195240"/>
<dbReference type="GO" id="GO:0005737">
    <property type="term" value="C:cytoplasm"/>
    <property type="evidence" value="ECO:0007669"/>
    <property type="project" value="UniProtKB-SubCell"/>
</dbReference>
<dbReference type="Pfam" id="PF17776">
    <property type="entry name" value="NLRC4_HD2"/>
    <property type="match status" value="1"/>
</dbReference>
<feature type="domain" description="NACHT" evidence="9">
    <location>
        <begin position="221"/>
        <end position="427"/>
    </location>
</feature>